<feature type="region of interest" description="Disordered" evidence="1">
    <location>
        <begin position="1"/>
        <end position="21"/>
    </location>
</feature>
<evidence type="ECO:0000256" key="1">
    <source>
        <dbReference type="SAM" id="MobiDB-lite"/>
    </source>
</evidence>
<comment type="caution">
    <text evidence="2">The sequence shown here is derived from an EMBL/GenBank/DDBJ whole genome shotgun (WGS) entry which is preliminary data.</text>
</comment>
<organism evidence="2">
    <name type="scientific">marine sediment metagenome</name>
    <dbReference type="NCBI Taxonomy" id="412755"/>
    <lineage>
        <taxon>unclassified sequences</taxon>
        <taxon>metagenomes</taxon>
        <taxon>ecological metagenomes</taxon>
    </lineage>
</organism>
<evidence type="ECO:0000313" key="2">
    <source>
        <dbReference type="EMBL" id="KKM68608.1"/>
    </source>
</evidence>
<gene>
    <name evidence="2" type="ORF">LCGC14_1459230</name>
</gene>
<accession>A0A0F9JG49</accession>
<feature type="compositionally biased region" description="Polar residues" evidence="1">
    <location>
        <begin position="1"/>
        <end position="12"/>
    </location>
</feature>
<dbReference type="Gene3D" id="1.10.3210.10">
    <property type="entry name" value="Hypothetical protein af1432"/>
    <property type="match status" value="1"/>
</dbReference>
<evidence type="ECO:0008006" key="3">
    <source>
        <dbReference type="Google" id="ProtNLM"/>
    </source>
</evidence>
<dbReference type="SUPFAM" id="SSF109604">
    <property type="entry name" value="HD-domain/PDEase-like"/>
    <property type="match status" value="1"/>
</dbReference>
<sequence>MNPTENVWTASGRQIDPENPDPSQIDLQDIAISLAKQCRFTGHCKGFYSVAGHSLNMLWVLQKMKPLFVEAQRWALLHDGAETYMNDLNKPTKDKISVRYKRFEGYCLHAIASRFGLIKWRPHIYPDIVRVLDSQMLCTEIHILMPEALHEHYSGGRLPSELEVGLRFNEPDHDAIAEEFIIEAMALGLDV</sequence>
<dbReference type="EMBL" id="LAZR01010138">
    <property type="protein sequence ID" value="KKM68608.1"/>
    <property type="molecule type" value="Genomic_DNA"/>
</dbReference>
<protein>
    <recommendedName>
        <fullName evidence="3">HD domain-containing protein</fullName>
    </recommendedName>
</protein>
<name>A0A0F9JG49_9ZZZZ</name>
<proteinExistence type="predicted"/>
<reference evidence="2" key="1">
    <citation type="journal article" date="2015" name="Nature">
        <title>Complex archaea that bridge the gap between prokaryotes and eukaryotes.</title>
        <authorList>
            <person name="Spang A."/>
            <person name="Saw J.H."/>
            <person name="Jorgensen S.L."/>
            <person name="Zaremba-Niedzwiedzka K."/>
            <person name="Martijn J."/>
            <person name="Lind A.E."/>
            <person name="van Eijk R."/>
            <person name="Schleper C."/>
            <person name="Guy L."/>
            <person name="Ettema T.J."/>
        </authorList>
    </citation>
    <scope>NUCLEOTIDE SEQUENCE</scope>
</reference>
<dbReference type="AlphaFoldDB" id="A0A0F9JG49"/>